<name>A2FG56_TRIV3</name>
<evidence type="ECO:0000313" key="2">
    <source>
        <dbReference type="Proteomes" id="UP000001542"/>
    </source>
</evidence>
<dbReference type="AlphaFoldDB" id="A2FG56"/>
<dbReference type="InParanoid" id="A2FG56"/>
<protein>
    <submittedName>
        <fullName evidence="1">Uncharacterized protein</fullName>
    </submittedName>
</protein>
<evidence type="ECO:0000313" key="1">
    <source>
        <dbReference type="EMBL" id="EAX96095.1"/>
    </source>
</evidence>
<proteinExistence type="predicted"/>
<dbReference type="RefSeq" id="XP_001309025.1">
    <property type="nucleotide sequence ID" value="XM_001309024.1"/>
</dbReference>
<keyword evidence="2" id="KW-1185">Reference proteome</keyword>
<gene>
    <name evidence="1" type="ORF">TVAG_014860</name>
</gene>
<dbReference type="KEGG" id="tva:4753863"/>
<reference evidence="1" key="2">
    <citation type="journal article" date="2007" name="Science">
        <title>Draft genome sequence of the sexually transmitted pathogen Trichomonas vaginalis.</title>
        <authorList>
            <person name="Carlton J.M."/>
            <person name="Hirt R.P."/>
            <person name="Silva J.C."/>
            <person name="Delcher A.L."/>
            <person name="Schatz M."/>
            <person name="Zhao Q."/>
            <person name="Wortman J.R."/>
            <person name="Bidwell S.L."/>
            <person name="Alsmark U.C.M."/>
            <person name="Besteiro S."/>
            <person name="Sicheritz-Ponten T."/>
            <person name="Noel C.J."/>
            <person name="Dacks J.B."/>
            <person name="Foster P.G."/>
            <person name="Simillion C."/>
            <person name="Van de Peer Y."/>
            <person name="Miranda-Saavedra D."/>
            <person name="Barton G.J."/>
            <person name="Westrop G.D."/>
            <person name="Mueller S."/>
            <person name="Dessi D."/>
            <person name="Fiori P.L."/>
            <person name="Ren Q."/>
            <person name="Paulsen I."/>
            <person name="Zhang H."/>
            <person name="Bastida-Corcuera F.D."/>
            <person name="Simoes-Barbosa A."/>
            <person name="Brown M.T."/>
            <person name="Hayes R.D."/>
            <person name="Mukherjee M."/>
            <person name="Okumura C.Y."/>
            <person name="Schneider R."/>
            <person name="Smith A.J."/>
            <person name="Vanacova S."/>
            <person name="Villalvazo M."/>
            <person name="Haas B.J."/>
            <person name="Pertea M."/>
            <person name="Feldblyum T.V."/>
            <person name="Utterback T.R."/>
            <person name="Shu C.L."/>
            <person name="Osoegawa K."/>
            <person name="de Jong P.J."/>
            <person name="Hrdy I."/>
            <person name="Horvathova L."/>
            <person name="Zubacova Z."/>
            <person name="Dolezal P."/>
            <person name="Malik S.B."/>
            <person name="Logsdon J.M. Jr."/>
            <person name="Henze K."/>
            <person name="Gupta A."/>
            <person name="Wang C.C."/>
            <person name="Dunne R.L."/>
            <person name="Upcroft J.A."/>
            <person name="Upcroft P."/>
            <person name="White O."/>
            <person name="Salzberg S.L."/>
            <person name="Tang P."/>
            <person name="Chiu C.-H."/>
            <person name="Lee Y.-S."/>
            <person name="Embley T.M."/>
            <person name="Coombs G.H."/>
            <person name="Mottram J.C."/>
            <person name="Tachezy J."/>
            <person name="Fraser-Liggett C.M."/>
            <person name="Johnson P.J."/>
        </authorList>
    </citation>
    <scope>NUCLEOTIDE SEQUENCE [LARGE SCALE GENOMIC DNA]</scope>
    <source>
        <strain evidence="1">G3</strain>
    </source>
</reference>
<reference evidence="1" key="1">
    <citation type="submission" date="2006-10" db="EMBL/GenBank/DDBJ databases">
        <authorList>
            <person name="Amadeo P."/>
            <person name="Zhao Q."/>
            <person name="Wortman J."/>
            <person name="Fraser-Liggett C."/>
            <person name="Carlton J."/>
        </authorList>
    </citation>
    <scope>NUCLEOTIDE SEQUENCE</scope>
    <source>
        <strain evidence="1">G3</strain>
    </source>
</reference>
<accession>A2FG56</accession>
<dbReference type="VEuPathDB" id="TrichDB:TVAGG3_0852100"/>
<dbReference type="Proteomes" id="UP000001542">
    <property type="component" value="Unassembled WGS sequence"/>
</dbReference>
<dbReference type="EMBL" id="DS113774">
    <property type="protein sequence ID" value="EAX96095.1"/>
    <property type="molecule type" value="Genomic_DNA"/>
</dbReference>
<dbReference type="VEuPathDB" id="TrichDB:TVAG_014860"/>
<sequence>MAEETICGYPVSLLKPWERKGNIPKLCFFITNKEIVDEIKKKFALINYSEVYAVKKASFYHQYIKDRIPFMISYKKGDVITVVAATFVYGKRIYDYKGEVFVKFHITTDLPFLEVLDRLTGYSNQNLDLNQIQFEEPCPLKNEERLRNTFYDCPPLAYLRLFELKIHPDKDTTIFLICTKFNVEHCRLSTLCLQYNSDDSNPDYIKLDLYDQYRVDLEKKE</sequence>
<organism evidence="1 2">
    <name type="scientific">Trichomonas vaginalis (strain ATCC PRA-98 / G3)</name>
    <dbReference type="NCBI Taxonomy" id="412133"/>
    <lineage>
        <taxon>Eukaryota</taxon>
        <taxon>Metamonada</taxon>
        <taxon>Parabasalia</taxon>
        <taxon>Trichomonadida</taxon>
        <taxon>Trichomonadidae</taxon>
        <taxon>Trichomonas</taxon>
    </lineage>
</organism>